<dbReference type="EMBL" id="JAZHOU010000007">
    <property type="protein sequence ID" value="MEF3080366.1"/>
    <property type="molecule type" value="Genomic_DNA"/>
</dbReference>
<dbReference type="Proteomes" id="UP001356704">
    <property type="component" value="Unassembled WGS sequence"/>
</dbReference>
<sequence length="402" mass="45834">MKVAVWIDSAMVPSVGGGFSYNSKLVELIDKKTFNSKLEVCFISANISNYKFTKPYVVINTEGKKLSFFQNAIVELSRKTGFLKRLKRVIQQKHNNEVIQKLHFQIEKNKIDLIYYVSPMQCYIPRFPFISTNWDLGHLTLPPFPEVTEPKELMTRTNWYECVLPKAKYIFTESEAGRKELIDLLAIPEDKIKVVPIFPGNLVHLNVSEETQSQILNKLKLEKNKFFMYPAQFWKHKNHEILISAFESVLKNYPSIKLVLSGSDKGELENILSLIKAKQLESSIIYTGFVSNEELYTLYKKALALVFPSLLGPTNMPPLEARVLGCPVLCSDFLGHREQLGDGALYFNPENEDEIVKSMLTVLDHIKRESLLEKASVELANSKFNGNNAVAKIEEHLLAALK</sequence>
<evidence type="ECO:0000313" key="2">
    <source>
        <dbReference type="EMBL" id="MEF3080366.1"/>
    </source>
</evidence>
<feature type="domain" description="Glycosyl transferase family 1" evidence="1">
    <location>
        <begin position="218"/>
        <end position="368"/>
    </location>
</feature>
<reference evidence="2 3" key="1">
    <citation type="submission" date="2024-02" db="EMBL/GenBank/DDBJ databases">
        <title>Winogradskyella poriferorum JCM 12885.</title>
        <authorList>
            <person name="Zhang D.-F."/>
            <person name="Fu Z.-Y."/>
        </authorList>
    </citation>
    <scope>NUCLEOTIDE SEQUENCE [LARGE SCALE GENOMIC DNA]</scope>
    <source>
        <strain evidence="2 3">JCM 12885</strain>
    </source>
</reference>
<dbReference type="PANTHER" id="PTHR46401:SF8">
    <property type="entry name" value="BLL6006 PROTEIN"/>
    <property type="match status" value="1"/>
</dbReference>
<dbReference type="RefSeq" id="WP_331811067.1">
    <property type="nucleotide sequence ID" value="NZ_JAZHOU010000007.1"/>
</dbReference>
<dbReference type="InterPro" id="IPR001296">
    <property type="entry name" value="Glyco_trans_1"/>
</dbReference>
<gene>
    <name evidence="2" type="ORF">V1468_15230</name>
</gene>
<dbReference type="CDD" id="cd03809">
    <property type="entry name" value="GT4_MtfB-like"/>
    <property type="match status" value="1"/>
</dbReference>
<accession>A0ABU7W8T3</accession>
<dbReference type="Gene3D" id="3.40.50.2000">
    <property type="entry name" value="Glycogen Phosphorylase B"/>
    <property type="match status" value="1"/>
</dbReference>
<keyword evidence="3" id="KW-1185">Reference proteome</keyword>
<evidence type="ECO:0000313" key="3">
    <source>
        <dbReference type="Proteomes" id="UP001356704"/>
    </source>
</evidence>
<name>A0ABU7W8T3_9FLAO</name>
<evidence type="ECO:0000259" key="1">
    <source>
        <dbReference type="Pfam" id="PF00534"/>
    </source>
</evidence>
<dbReference type="PANTHER" id="PTHR46401">
    <property type="entry name" value="GLYCOSYLTRANSFERASE WBBK-RELATED"/>
    <property type="match status" value="1"/>
</dbReference>
<protein>
    <submittedName>
        <fullName evidence="2">Glycosyltransferase family 1 protein</fullName>
    </submittedName>
</protein>
<comment type="caution">
    <text evidence="2">The sequence shown here is derived from an EMBL/GenBank/DDBJ whole genome shotgun (WGS) entry which is preliminary data.</text>
</comment>
<proteinExistence type="predicted"/>
<dbReference type="SUPFAM" id="SSF53756">
    <property type="entry name" value="UDP-Glycosyltransferase/glycogen phosphorylase"/>
    <property type="match status" value="1"/>
</dbReference>
<dbReference type="Pfam" id="PF00534">
    <property type="entry name" value="Glycos_transf_1"/>
    <property type="match status" value="1"/>
</dbReference>
<organism evidence="2 3">
    <name type="scientific">Winogradskyella poriferorum</name>
    <dbReference type="NCBI Taxonomy" id="307627"/>
    <lineage>
        <taxon>Bacteria</taxon>
        <taxon>Pseudomonadati</taxon>
        <taxon>Bacteroidota</taxon>
        <taxon>Flavobacteriia</taxon>
        <taxon>Flavobacteriales</taxon>
        <taxon>Flavobacteriaceae</taxon>
        <taxon>Winogradskyella</taxon>
    </lineage>
</organism>